<keyword evidence="2" id="KW-1185">Reference proteome</keyword>
<comment type="caution">
    <text evidence="1">The sequence shown here is derived from an EMBL/GenBank/DDBJ whole genome shotgun (WGS) entry which is preliminary data.</text>
</comment>
<evidence type="ECO:0000313" key="2">
    <source>
        <dbReference type="Proteomes" id="UP001145114"/>
    </source>
</evidence>
<evidence type="ECO:0000313" key="1">
    <source>
        <dbReference type="EMBL" id="KAJ1671814.1"/>
    </source>
</evidence>
<organism evidence="1 2">
    <name type="scientific">Spiromyces aspiralis</name>
    <dbReference type="NCBI Taxonomy" id="68401"/>
    <lineage>
        <taxon>Eukaryota</taxon>
        <taxon>Fungi</taxon>
        <taxon>Fungi incertae sedis</taxon>
        <taxon>Zoopagomycota</taxon>
        <taxon>Kickxellomycotina</taxon>
        <taxon>Kickxellomycetes</taxon>
        <taxon>Kickxellales</taxon>
        <taxon>Kickxellaceae</taxon>
        <taxon>Spiromyces</taxon>
    </lineage>
</organism>
<gene>
    <name evidence="1" type="ORF">EV182_007434</name>
</gene>
<proteinExistence type="predicted"/>
<sequence length="66" mass="7648">MDSQHQRRQESDDSDTEQRGDQDQDMTTITAVDYLLFQAELEREAAETLPGKFDSCTFSKGYLNQR</sequence>
<accession>A0ACC1H9R3</accession>
<protein>
    <submittedName>
        <fullName evidence="1">Uncharacterized protein</fullName>
    </submittedName>
</protein>
<feature type="non-terminal residue" evidence="1">
    <location>
        <position position="66"/>
    </location>
</feature>
<dbReference type="Proteomes" id="UP001145114">
    <property type="component" value="Unassembled WGS sequence"/>
</dbReference>
<name>A0ACC1H9R3_9FUNG</name>
<reference evidence="1" key="1">
    <citation type="submission" date="2022-06" db="EMBL/GenBank/DDBJ databases">
        <title>Phylogenomic reconstructions and comparative analyses of Kickxellomycotina fungi.</title>
        <authorList>
            <person name="Reynolds N.K."/>
            <person name="Stajich J.E."/>
            <person name="Barry K."/>
            <person name="Grigoriev I.V."/>
            <person name="Crous P."/>
            <person name="Smith M.E."/>
        </authorList>
    </citation>
    <scope>NUCLEOTIDE SEQUENCE</scope>
    <source>
        <strain evidence="1">RSA 2271</strain>
    </source>
</reference>
<dbReference type="EMBL" id="JAMZIH010008577">
    <property type="protein sequence ID" value="KAJ1671814.1"/>
    <property type="molecule type" value="Genomic_DNA"/>
</dbReference>